<name>A0A9Q1CNE7_HOLLE</name>
<dbReference type="AlphaFoldDB" id="A0A9Q1CNE7"/>
<sequence length="76" mass="8417">MSSVNHAKGNREGLSQGDGGDWVRQEGGDWVREGGDWVRGECLNNFHEVKSTHKAGLRLDEGKASWPQSFVNVVNH</sequence>
<dbReference type="EMBL" id="JAIZAY010000001">
    <property type="protein sequence ID" value="KAJ8048111.1"/>
    <property type="molecule type" value="Genomic_DNA"/>
</dbReference>
<evidence type="ECO:0000256" key="1">
    <source>
        <dbReference type="SAM" id="MobiDB-lite"/>
    </source>
</evidence>
<organism evidence="2 3">
    <name type="scientific">Holothuria leucospilota</name>
    <name type="common">Black long sea cucumber</name>
    <name type="synonym">Mertensiothuria leucospilota</name>
    <dbReference type="NCBI Taxonomy" id="206669"/>
    <lineage>
        <taxon>Eukaryota</taxon>
        <taxon>Metazoa</taxon>
        <taxon>Echinodermata</taxon>
        <taxon>Eleutherozoa</taxon>
        <taxon>Echinozoa</taxon>
        <taxon>Holothuroidea</taxon>
        <taxon>Aspidochirotacea</taxon>
        <taxon>Aspidochirotida</taxon>
        <taxon>Holothuriidae</taxon>
        <taxon>Holothuria</taxon>
    </lineage>
</organism>
<feature type="region of interest" description="Disordered" evidence="1">
    <location>
        <begin position="1"/>
        <end position="28"/>
    </location>
</feature>
<accession>A0A9Q1CNE7</accession>
<keyword evidence="3" id="KW-1185">Reference proteome</keyword>
<proteinExistence type="predicted"/>
<gene>
    <name evidence="2" type="ORF">HOLleu_00285</name>
</gene>
<evidence type="ECO:0000313" key="2">
    <source>
        <dbReference type="EMBL" id="KAJ8048111.1"/>
    </source>
</evidence>
<comment type="caution">
    <text evidence="2">The sequence shown here is derived from an EMBL/GenBank/DDBJ whole genome shotgun (WGS) entry which is preliminary data.</text>
</comment>
<evidence type="ECO:0000313" key="3">
    <source>
        <dbReference type="Proteomes" id="UP001152320"/>
    </source>
</evidence>
<protein>
    <submittedName>
        <fullName evidence="2">Uncharacterized protein</fullName>
    </submittedName>
</protein>
<reference evidence="2" key="1">
    <citation type="submission" date="2021-10" db="EMBL/GenBank/DDBJ databases">
        <title>Tropical sea cucumber genome reveals ecological adaptation and Cuvierian tubules defense mechanism.</title>
        <authorList>
            <person name="Chen T."/>
        </authorList>
    </citation>
    <scope>NUCLEOTIDE SEQUENCE</scope>
    <source>
        <strain evidence="2">Nanhai2018</strain>
        <tissue evidence="2">Muscle</tissue>
    </source>
</reference>
<dbReference type="Proteomes" id="UP001152320">
    <property type="component" value="Chromosome 1"/>
</dbReference>